<keyword evidence="3" id="KW-1185">Reference proteome</keyword>
<sequence length="262" mass="30032">MREIHELHSINESTTGSSSFDRDFDKRRREDQKHELQSSDVSSNQHGSINATSGINNDALFEEYPLLSCLQLVAHHKVFLFSVSRGRKWNTRERLGHGITFDVEQADLPVREAVSDLQYYDISKGVRHGFITDHTGIRWGYDTVVAYKSLYAQGRMNRKNLFLGLLKELRILCHPPLQKHPYIARFIGLAWIREEDITSEAIDEDADTKEPREWPILITERAELGTIGNFLRYRASCLKPISLLAKVRLLSNVLEAISVSVL</sequence>
<dbReference type="Proteomes" id="UP000016936">
    <property type="component" value="Unassembled WGS sequence"/>
</dbReference>
<protein>
    <recommendedName>
        <fullName evidence="4">Protein kinase domain-containing protein</fullName>
    </recommendedName>
</protein>
<feature type="region of interest" description="Disordered" evidence="1">
    <location>
        <begin position="1"/>
        <end position="50"/>
    </location>
</feature>
<evidence type="ECO:0000256" key="1">
    <source>
        <dbReference type="SAM" id="MobiDB-lite"/>
    </source>
</evidence>
<accession>M2TSD4</accession>
<dbReference type="OrthoDB" id="3798183at2759"/>
<reference evidence="3" key="2">
    <citation type="journal article" date="2013" name="PLoS Genet.">
        <title>Comparative genome structure, secondary metabolite, and effector coding capacity across Cochliobolus pathogens.</title>
        <authorList>
            <person name="Condon B.J."/>
            <person name="Leng Y."/>
            <person name="Wu D."/>
            <person name="Bushley K.E."/>
            <person name="Ohm R.A."/>
            <person name="Otillar R."/>
            <person name="Martin J."/>
            <person name="Schackwitz W."/>
            <person name="Grimwood J."/>
            <person name="MohdZainudin N."/>
            <person name="Xue C."/>
            <person name="Wang R."/>
            <person name="Manning V.A."/>
            <person name="Dhillon B."/>
            <person name="Tu Z.J."/>
            <person name="Steffenson B.J."/>
            <person name="Salamov A."/>
            <person name="Sun H."/>
            <person name="Lowry S."/>
            <person name="LaButti K."/>
            <person name="Han J."/>
            <person name="Copeland A."/>
            <person name="Lindquist E."/>
            <person name="Barry K."/>
            <person name="Schmutz J."/>
            <person name="Baker S.E."/>
            <person name="Ciuffetti L.M."/>
            <person name="Grigoriev I.V."/>
            <person name="Zhong S."/>
            <person name="Turgeon B.G."/>
        </authorList>
    </citation>
    <scope>NUCLEOTIDE SEQUENCE [LARGE SCALE GENOMIC DNA]</scope>
    <source>
        <strain evidence="3">C5 / ATCC 48332 / race O</strain>
    </source>
</reference>
<evidence type="ECO:0008006" key="4">
    <source>
        <dbReference type="Google" id="ProtNLM"/>
    </source>
</evidence>
<reference evidence="2 3" key="1">
    <citation type="journal article" date="2012" name="PLoS Pathog.">
        <title>Diverse lifestyles and strategies of plant pathogenesis encoded in the genomes of eighteen Dothideomycetes fungi.</title>
        <authorList>
            <person name="Ohm R.A."/>
            <person name="Feau N."/>
            <person name="Henrissat B."/>
            <person name="Schoch C.L."/>
            <person name="Horwitz B.A."/>
            <person name="Barry K.W."/>
            <person name="Condon B.J."/>
            <person name="Copeland A.C."/>
            <person name="Dhillon B."/>
            <person name="Glaser F."/>
            <person name="Hesse C.N."/>
            <person name="Kosti I."/>
            <person name="LaButti K."/>
            <person name="Lindquist E.A."/>
            <person name="Lucas S."/>
            <person name="Salamov A.A."/>
            <person name="Bradshaw R.E."/>
            <person name="Ciuffetti L."/>
            <person name="Hamelin R.C."/>
            <person name="Kema G.H.J."/>
            <person name="Lawrence C."/>
            <person name="Scott J.A."/>
            <person name="Spatafora J.W."/>
            <person name="Turgeon B.G."/>
            <person name="de Wit P.J.G.M."/>
            <person name="Zhong S."/>
            <person name="Goodwin S.B."/>
            <person name="Grigoriev I.V."/>
        </authorList>
    </citation>
    <scope>NUCLEOTIDE SEQUENCE [LARGE SCALE GENOMIC DNA]</scope>
    <source>
        <strain evidence="3">C5 / ATCC 48332 / race O</strain>
    </source>
</reference>
<dbReference type="AlphaFoldDB" id="M2TSD4"/>
<feature type="compositionally biased region" description="Polar residues" evidence="1">
    <location>
        <begin position="38"/>
        <end position="50"/>
    </location>
</feature>
<evidence type="ECO:0000313" key="2">
    <source>
        <dbReference type="EMBL" id="EMD89429.1"/>
    </source>
</evidence>
<name>M2TSD4_COCH5</name>
<evidence type="ECO:0000313" key="3">
    <source>
        <dbReference type="Proteomes" id="UP000016936"/>
    </source>
</evidence>
<feature type="compositionally biased region" description="Basic and acidic residues" evidence="1">
    <location>
        <begin position="20"/>
        <end position="37"/>
    </location>
</feature>
<gene>
    <name evidence="2" type="ORF">COCHEDRAFT_1032459</name>
</gene>
<dbReference type="EMBL" id="KB445579">
    <property type="protein sequence ID" value="EMD89429.1"/>
    <property type="molecule type" value="Genomic_DNA"/>
</dbReference>
<dbReference type="HOGENOM" id="CLU_1061765_0_0_1"/>
<proteinExistence type="predicted"/>
<organism evidence="2 3">
    <name type="scientific">Cochliobolus heterostrophus (strain C5 / ATCC 48332 / race O)</name>
    <name type="common">Southern corn leaf blight fungus</name>
    <name type="synonym">Bipolaris maydis</name>
    <dbReference type="NCBI Taxonomy" id="701091"/>
    <lineage>
        <taxon>Eukaryota</taxon>
        <taxon>Fungi</taxon>
        <taxon>Dikarya</taxon>
        <taxon>Ascomycota</taxon>
        <taxon>Pezizomycotina</taxon>
        <taxon>Dothideomycetes</taxon>
        <taxon>Pleosporomycetidae</taxon>
        <taxon>Pleosporales</taxon>
        <taxon>Pleosporineae</taxon>
        <taxon>Pleosporaceae</taxon>
        <taxon>Bipolaris</taxon>
    </lineage>
</organism>